<comment type="subcellular location">
    <subcellularLocation>
        <location evidence="1">Nucleus</location>
    </subcellularLocation>
</comment>
<dbReference type="AlphaFoldDB" id="A0AAD9X3Q7"/>
<organism evidence="2 3">
    <name type="scientific">Dipteronia dyeriana</name>
    <dbReference type="NCBI Taxonomy" id="168575"/>
    <lineage>
        <taxon>Eukaryota</taxon>
        <taxon>Viridiplantae</taxon>
        <taxon>Streptophyta</taxon>
        <taxon>Embryophyta</taxon>
        <taxon>Tracheophyta</taxon>
        <taxon>Spermatophyta</taxon>
        <taxon>Magnoliopsida</taxon>
        <taxon>eudicotyledons</taxon>
        <taxon>Gunneridae</taxon>
        <taxon>Pentapetalae</taxon>
        <taxon>rosids</taxon>
        <taxon>malvids</taxon>
        <taxon>Sapindales</taxon>
        <taxon>Sapindaceae</taxon>
        <taxon>Hippocastanoideae</taxon>
        <taxon>Acereae</taxon>
        <taxon>Dipteronia</taxon>
    </lineage>
</organism>
<comment type="similarity">
    <text evidence="1">Belongs to the FHY3/FAR1 family.</text>
</comment>
<evidence type="ECO:0000313" key="2">
    <source>
        <dbReference type="EMBL" id="KAK2652162.1"/>
    </source>
</evidence>
<keyword evidence="3" id="KW-1185">Reference proteome</keyword>
<sequence>MSTTQCSESMHAFFDGYVNSKTTLKQFVNRYENALRDKVEKENLTDFSSFNSLVPCLTPYPIEKQFQDAYTATKFKESLNELKARLNCVLFVDEDNGHYSKFIVREDVMVGETSHRHVSLLFS</sequence>
<accession>A0AAD9X3Q7</accession>
<comment type="function">
    <text evidence="1">Putative transcription activator involved in regulating light control of development.</text>
</comment>
<proteinExistence type="inferred from homology"/>
<keyword evidence="1" id="KW-0863">Zinc-finger</keyword>
<dbReference type="GO" id="GO:0005634">
    <property type="term" value="C:nucleus"/>
    <property type="evidence" value="ECO:0007669"/>
    <property type="project" value="UniProtKB-SubCell"/>
</dbReference>
<keyword evidence="1" id="KW-0479">Metal-binding</keyword>
<evidence type="ECO:0000256" key="1">
    <source>
        <dbReference type="RuleBase" id="RU367018"/>
    </source>
</evidence>
<dbReference type="PANTHER" id="PTHR31669:SF251">
    <property type="entry name" value="PROTEIN FAR1-RELATED SEQUENCE"/>
    <property type="match status" value="1"/>
</dbReference>
<protein>
    <recommendedName>
        <fullName evidence="1">Protein FAR1-RELATED SEQUENCE</fullName>
    </recommendedName>
</protein>
<dbReference type="PANTHER" id="PTHR31669">
    <property type="entry name" value="PROTEIN FAR1-RELATED SEQUENCE 10-RELATED"/>
    <property type="match status" value="1"/>
</dbReference>
<dbReference type="InterPro" id="IPR031052">
    <property type="entry name" value="FHY3/FAR1"/>
</dbReference>
<evidence type="ECO:0000313" key="3">
    <source>
        <dbReference type="Proteomes" id="UP001280121"/>
    </source>
</evidence>
<dbReference type="EMBL" id="JANJYI010000004">
    <property type="protein sequence ID" value="KAK2652162.1"/>
    <property type="molecule type" value="Genomic_DNA"/>
</dbReference>
<dbReference type="Proteomes" id="UP001280121">
    <property type="component" value="Unassembled WGS sequence"/>
</dbReference>
<gene>
    <name evidence="2" type="ORF">Ddye_012018</name>
</gene>
<dbReference type="GO" id="GO:0006355">
    <property type="term" value="P:regulation of DNA-templated transcription"/>
    <property type="evidence" value="ECO:0007669"/>
    <property type="project" value="UniProtKB-UniRule"/>
</dbReference>
<reference evidence="2" key="1">
    <citation type="journal article" date="2023" name="Plant J.">
        <title>Genome sequences and population genomics provide insights into the demographic history, inbreeding, and mutation load of two 'living fossil' tree species of Dipteronia.</title>
        <authorList>
            <person name="Feng Y."/>
            <person name="Comes H.P."/>
            <person name="Chen J."/>
            <person name="Zhu S."/>
            <person name="Lu R."/>
            <person name="Zhang X."/>
            <person name="Li P."/>
            <person name="Qiu J."/>
            <person name="Olsen K.M."/>
            <person name="Qiu Y."/>
        </authorList>
    </citation>
    <scope>NUCLEOTIDE SEQUENCE</scope>
    <source>
        <strain evidence="2">KIB01</strain>
    </source>
</reference>
<keyword evidence="1" id="KW-0539">Nucleus</keyword>
<dbReference type="GO" id="GO:0008270">
    <property type="term" value="F:zinc ion binding"/>
    <property type="evidence" value="ECO:0007669"/>
    <property type="project" value="UniProtKB-UniRule"/>
</dbReference>
<keyword evidence="1" id="KW-0862">Zinc</keyword>
<name>A0AAD9X3Q7_9ROSI</name>
<comment type="caution">
    <text evidence="2">The sequence shown here is derived from an EMBL/GenBank/DDBJ whole genome shotgun (WGS) entry which is preliminary data.</text>
</comment>